<dbReference type="AlphaFoldDB" id="A0A1Y3B348"/>
<evidence type="ECO:0000313" key="3">
    <source>
        <dbReference type="EMBL" id="OTF74627.1"/>
    </source>
</evidence>
<feature type="domain" description="Helicase ATP-binding" evidence="2">
    <location>
        <begin position="60"/>
        <end position="168"/>
    </location>
</feature>
<dbReference type="InterPro" id="IPR011545">
    <property type="entry name" value="DEAD/DEAH_box_helicase_dom"/>
</dbReference>
<dbReference type="GO" id="GO:0005524">
    <property type="term" value="F:ATP binding"/>
    <property type="evidence" value="ECO:0007669"/>
    <property type="project" value="InterPro"/>
</dbReference>
<evidence type="ECO:0000256" key="1">
    <source>
        <dbReference type="SAM" id="MobiDB-lite"/>
    </source>
</evidence>
<dbReference type="GO" id="GO:0003676">
    <property type="term" value="F:nucleic acid binding"/>
    <property type="evidence" value="ECO:0007669"/>
    <property type="project" value="InterPro"/>
</dbReference>
<name>A0A1Y3B348_EURMA</name>
<feature type="region of interest" description="Disordered" evidence="1">
    <location>
        <begin position="1"/>
        <end position="26"/>
    </location>
</feature>
<accession>A0A1Y3B348</accession>
<dbReference type="Gene3D" id="3.40.50.300">
    <property type="entry name" value="P-loop containing nucleotide triphosphate hydrolases"/>
    <property type="match status" value="1"/>
</dbReference>
<gene>
    <name evidence="3" type="ORF">BLA29_011264</name>
</gene>
<dbReference type="InterPro" id="IPR051363">
    <property type="entry name" value="RLR_Helicase"/>
</dbReference>
<organism evidence="3 4">
    <name type="scientific">Euroglyphus maynei</name>
    <name type="common">Mayne's house dust mite</name>
    <dbReference type="NCBI Taxonomy" id="6958"/>
    <lineage>
        <taxon>Eukaryota</taxon>
        <taxon>Metazoa</taxon>
        <taxon>Ecdysozoa</taxon>
        <taxon>Arthropoda</taxon>
        <taxon>Chelicerata</taxon>
        <taxon>Arachnida</taxon>
        <taxon>Acari</taxon>
        <taxon>Acariformes</taxon>
        <taxon>Sarcoptiformes</taxon>
        <taxon>Astigmata</taxon>
        <taxon>Psoroptidia</taxon>
        <taxon>Analgoidea</taxon>
        <taxon>Pyroglyphidae</taxon>
        <taxon>Pyroglyphinae</taxon>
        <taxon>Euroglyphus</taxon>
    </lineage>
</organism>
<keyword evidence="4" id="KW-1185">Reference proteome</keyword>
<dbReference type="InterPro" id="IPR027417">
    <property type="entry name" value="P-loop_NTPase"/>
</dbReference>
<protein>
    <recommendedName>
        <fullName evidence="2">Helicase ATP-binding domain-containing protein</fullName>
    </recommendedName>
</protein>
<proteinExistence type="predicted"/>
<feature type="non-terminal residue" evidence="3">
    <location>
        <position position="168"/>
    </location>
</feature>
<comment type="caution">
    <text evidence="3">The sequence shown here is derived from an EMBL/GenBank/DDBJ whole genome shotgun (WGS) entry which is preliminary data.</text>
</comment>
<dbReference type="PANTHER" id="PTHR14074:SF16">
    <property type="entry name" value="ANTIVIRAL INNATE IMMUNE RESPONSE RECEPTOR RIG-I"/>
    <property type="match status" value="1"/>
</dbReference>
<dbReference type="Pfam" id="PF00270">
    <property type="entry name" value="DEAD"/>
    <property type="match status" value="1"/>
</dbReference>
<sequence length="168" mass="19378">MSDSMISKSNETLSKQVSDETDDFGLPLRKKPRTMVKLMDDQVDVIRMGQYKLRDYQKYLFNEAKKENIIICLPTGSGKTLIAFCLIRHMFEQTIGDYPSIAKRTFFLAPNRALITQQYETAKILLPGKITMITGDQNPDDFSSNDWMKTLKNFQLFFVTPAILYDIL</sequence>
<dbReference type="PANTHER" id="PTHR14074">
    <property type="entry name" value="HELICASE WITH DEATH DOMAIN-RELATED"/>
    <property type="match status" value="1"/>
</dbReference>
<evidence type="ECO:0000313" key="4">
    <source>
        <dbReference type="Proteomes" id="UP000194236"/>
    </source>
</evidence>
<dbReference type="SUPFAM" id="SSF52540">
    <property type="entry name" value="P-loop containing nucleoside triphosphate hydrolases"/>
    <property type="match status" value="1"/>
</dbReference>
<dbReference type="OrthoDB" id="6513042at2759"/>
<dbReference type="GO" id="GO:0005737">
    <property type="term" value="C:cytoplasm"/>
    <property type="evidence" value="ECO:0007669"/>
    <property type="project" value="TreeGrafter"/>
</dbReference>
<reference evidence="3 4" key="1">
    <citation type="submission" date="2017-03" db="EMBL/GenBank/DDBJ databases">
        <title>Genome Survey of Euroglyphus maynei.</title>
        <authorList>
            <person name="Arlian L.G."/>
            <person name="Morgan M.S."/>
            <person name="Rider S.D."/>
        </authorList>
    </citation>
    <scope>NUCLEOTIDE SEQUENCE [LARGE SCALE GENOMIC DNA]</scope>
    <source>
        <strain evidence="3">Arlian Lab</strain>
        <tissue evidence="3">Whole body</tissue>
    </source>
</reference>
<evidence type="ECO:0000259" key="2">
    <source>
        <dbReference type="PROSITE" id="PS51192"/>
    </source>
</evidence>
<dbReference type="EMBL" id="MUJZ01046144">
    <property type="protein sequence ID" value="OTF74627.1"/>
    <property type="molecule type" value="Genomic_DNA"/>
</dbReference>
<dbReference type="PROSITE" id="PS51192">
    <property type="entry name" value="HELICASE_ATP_BIND_1"/>
    <property type="match status" value="1"/>
</dbReference>
<dbReference type="Proteomes" id="UP000194236">
    <property type="component" value="Unassembled WGS sequence"/>
</dbReference>
<dbReference type="InterPro" id="IPR014001">
    <property type="entry name" value="Helicase_ATP-bd"/>
</dbReference>
<feature type="compositionally biased region" description="Polar residues" evidence="1">
    <location>
        <begin position="1"/>
        <end position="16"/>
    </location>
</feature>